<keyword evidence="2" id="KW-0732">Signal</keyword>
<dbReference type="OrthoDB" id="5706453at2"/>
<gene>
    <name evidence="3" type="ORF">EDC38_1550</name>
</gene>
<keyword evidence="1" id="KW-0802">TPR repeat</keyword>
<protein>
    <submittedName>
        <fullName evidence="3">Tetratricopeptide repeat protein</fullName>
    </submittedName>
</protein>
<dbReference type="InterPro" id="IPR011990">
    <property type="entry name" value="TPR-like_helical_dom_sf"/>
</dbReference>
<accession>A0A3N1P015</accession>
<dbReference type="AlphaFoldDB" id="A0A3N1P015"/>
<comment type="caution">
    <text evidence="3">The sequence shown here is derived from an EMBL/GenBank/DDBJ whole genome shotgun (WGS) entry which is preliminary data.</text>
</comment>
<dbReference type="SUPFAM" id="SSF48452">
    <property type="entry name" value="TPR-like"/>
    <property type="match status" value="1"/>
</dbReference>
<dbReference type="SMART" id="SM00028">
    <property type="entry name" value="TPR"/>
    <property type="match status" value="2"/>
</dbReference>
<feature type="repeat" description="TPR" evidence="1">
    <location>
        <begin position="76"/>
        <end position="109"/>
    </location>
</feature>
<evidence type="ECO:0000313" key="3">
    <source>
        <dbReference type="EMBL" id="ROQ20931.1"/>
    </source>
</evidence>
<dbReference type="PROSITE" id="PS50005">
    <property type="entry name" value="TPR"/>
    <property type="match status" value="1"/>
</dbReference>
<reference evidence="3 4" key="1">
    <citation type="submission" date="2018-11" db="EMBL/GenBank/DDBJ databases">
        <title>Genomic Encyclopedia of Type Strains, Phase IV (KMG-IV): sequencing the most valuable type-strain genomes for metagenomic binning, comparative biology and taxonomic classification.</title>
        <authorList>
            <person name="Goeker M."/>
        </authorList>
    </citation>
    <scope>NUCLEOTIDE SEQUENCE [LARGE SCALE GENOMIC DNA]</scope>
    <source>
        <strain evidence="3 4">DSM 16974</strain>
    </source>
</reference>
<evidence type="ECO:0000313" key="4">
    <source>
        <dbReference type="Proteomes" id="UP000273643"/>
    </source>
</evidence>
<dbReference type="PROSITE" id="PS51257">
    <property type="entry name" value="PROKAR_LIPOPROTEIN"/>
    <property type="match status" value="1"/>
</dbReference>
<dbReference type="Proteomes" id="UP000273643">
    <property type="component" value="Unassembled WGS sequence"/>
</dbReference>
<dbReference type="Pfam" id="PF14559">
    <property type="entry name" value="TPR_19"/>
    <property type="match status" value="1"/>
</dbReference>
<organism evidence="3 4">
    <name type="scientific">Marinimicrobium koreense</name>
    <dbReference type="NCBI Taxonomy" id="306545"/>
    <lineage>
        <taxon>Bacteria</taxon>
        <taxon>Pseudomonadati</taxon>
        <taxon>Pseudomonadota</taxon>
        <taxon>Gammaproteobacteria</taxon>
        <taxon>Cellvibrionales</taxon>
        <taxon>Cellvibrionaceae</taxon>
        <taxon>Marinimicrobium</taxon>
    </lineage>
</organism>
<sequence>MNAAFRLAAVTTLALVMTACVGPLDRPDEPEGPQVDPQAAAVVSLIDQARLAYEQGDYMGAIAAAERGLRIDRREPELYLVLAQSYFDLAQMEQARQFAEQGLRHSPPDSRLYQALEAVRGRAAQSTGTLRF</sequence>
<evidence type="ECO:0000256" key="2">
    <source>
        <dbReference type="SAM" id="SignalP"/>
    </source>
</evidence>
<dbReference type="RefSeq" id="WP_024460925.1">
    <property type="nucleotide sequence ID" value="NZ_JBHYFO010000026.1"/>
</dbReference>
<dbReference type="Gene3D" id="1.25.40.10">
    <property type="entry name" value="Tetratricopeptide repeat domain"/>
    <property type="match status" value="1"/>
</dbReference>
<evidence type="ECO:0000256" key="1">
    <source>
        <dbReference type="PROSITE-ProRule" id="PRU00339"/>
    </source>
</evidence>
<name>A0A3N1P015_9GAMM</name>
<keyword evidence="4" id="KW-1185">Reference proteome</keyword>
<feature type="chain" id="PRO_5018107064" evidence="2">
    <location>
        <begin position="22"/>
        <end position="132"/>
    </location>
</feature>
<feature type="signal peptide" evidence="2">
    <location>
        <begin position="1"/>
        <end position="21"/>
    </location>
</feature>
<proteinExistence type="predicted"/>
<dbReference type="EMBL" id="RJUK01000001">
    <property type="protein sequence ID" value="ROQ20931.1"/>
    <property type="molecule type" value="Genomic_DNA"/>
</dbReference>
<dbReference type="InterPro" id="IPR019734">
    <property type="entry name" value="TPR_rpt"/>
</dbReference>